<reference evidence="3" key="1">
    <citation type="submission" date="2025-08" db="UniProtKB">
        <authorList>
            <consortium name="RefSeq"/>
        </authorList>
    </citation>
    <scope>IDENTIFICATION</scope>
</reference>
<dbReference type="KEGG" id="dci:103523870"/>
<protein>
    <submittedName>
        <fullName evidence="3">Uncharacterized protein LOC103523870</fullName>
    </submittedName>
</protein>
<evidence type="ECO:0000313" key="3">
    <source>
        <dbReference type="RefSeq" id="XP_008487102.1"/>
    </source>
</evidence>
<feature type="chain" id="PRO_5010269977" evidence="1">
    <location>
        <begin position="27"/>
        <end position="320"/>
    </location>
</feature>
<keyword evidence="1" id="KW-0732">Signal</keyword>
<proteinExistence type="predicted"/>
<gene>
    <name evidence="3" type="primary">LOC103523870</name>
</gene>
<dbReference type="RefSeq" id="XP_008487102.1">
    <property type="nucleotide sequence ID" value="XM_008488880.3"/>
</dbReference>
<name>A0A1S3DU39_DIACI</name>
<keyword evidence="2" id="KW-1185">Reference proteome</keyword>
<dbReference type="AlphaFoldDB" id="A0A1S3DU39"/>
<organism evidence="2 3">
    <name type="scientific">Diaphorina citri</name>
    <name type="common">Asian citrus psyllid</name>
    <dbReference type="NCBI Taxonomy" id="121845"/>
    <lineage>
        <taxon>Eukaryota</taxon>
        <taxon>Metazoa</taxon>
        <taxon>Ecdysozoa</taxon>
        <taxon>Arthropoda</taxon>
        <taxon>Hexapoda</taxon>
        <taxon>Insecta</taxon>
        <taxon>Pterygota</taxon>
        <taxon>Neoptera</taxon>
        <taxon>Paraneoptera</taxon>
        <taxon>Hemiptera</taxon>
        <taxon>Sternorrhyncha</taxon>
        <taxon>Psylloidea</taxon>
        <taxon>Psyllidae</taxon>
        <taxon>Diaphorininae</taxon>
        <taxon>Diaphorina</taxon>
    </lineage>
</organism>
<dbReference type="Proteomes" id="UP000079169">
    <property type="component" value="Unplaced"/>
</dbReference>
<dbReference type="PaxDb" id="121845-A0A1S3DU39"/>
<evidence type="ECO:0000313" key="2">
    <source>
        <dbReference type="Proteomes" id="UP000079169"/>
    </source>
</evidence>
<evidence type="ECO:0000256" key="1">
    <source>
        <dbReference type="SAM" id="SignalP"/>
    </source>
</evidence>
<dbReference type="GeneID" id="103523870"/>
<accession>A0A1S3DU39</accession>
<feature type="signal peptide" evidence="1">
    <location>
        <begin position="1"/>
        <end position="26"/>
    </location>
</feature>
<sequence length="320" mass="37022">MSSYQTLFITLFYLAYIANSLPQGSGRDEPGPVKDFAVPYHTTNSYIMSKLKSLYNYVFNKEESVHNDGYTKVYVMNKHMYYTYTHEFTPANEVDLDEDLHRITDDPILKQYMQNDAILKHRQEVQYHVQNKKLYKEQMAKTSQVYPQETFDPNLLKSDEKDSPEDGIMSRIKDKICEKILKSLPIFKRVQRDTRNKEDRDYKSQGVIKDSLRKLVLKVLGKPHSKISDNLKKEGRIVLSKMTDKLGEAKDNVKVALKNTGSKVLEGVKTAVVKVGTKIGQVVIPEDVRSMPWKEMREKVSEKLKPHLSKIKDFLNAGKH</sequence>